<sequence>MRIHWTAGLPVALLILLGLLSVSTGQSALLSAALFACAAVAMFALLAWSYWQKRTIRPTEPMPEPVVED</sequence>
<dbReference type="EMBL" id="VYSG01000001">
    <property type="protein sequence ID" value="NEG69207.1"/>
    <property type="molecule type" value="Genomic_DNA"/>
</dbReference>
<feature type="transmembrane region" description="Helical" evidence="1">
    <location>
        <begin position="31"/>
        <end position="51"/>
    </location>
</feature>
<evidence type="ECO:0000313" key="2">
    <source>
        <dbReference type="EMBL" id="NEG69207.1"/>
    </source>
</evidence>
<evidence type="ECO:0000256" key="1">
    <source>
        <dbReference type="SAM" id="Phobius"/>
    </source>
</evidence>
<accession>A0A6I5MY66</accession>
<proteinExistence type="predicted"/>
<protein>
    <submittedName>
        <fullName evidence="2">Uncharacterized protein</fullName>
    </submittedName>
</protein>
<keyword evidence="3" id="KW-1185">Reference proteome</keyword>
<organism evidence="2 3">
    <name type="scientific">Bifidobacterium choloepi</name>
    <dbReference type="NCBI Taxonomy" id="2614131"/>
    <lineage>
        <taxon>Bacteria</taxon>
        <taxon>Bacillati</taxon>
        <taxon>Actinomycetota</taxon>
        <taxon>Actinomycetes</taxon>
        <taxon>Bifidobacteriales</taxon>
        <taxon>Bifidobacteriaceae</taxon>
        <taxon>Bifidobacterium</taxon>
    </lineage>
</organism>
<dbReference type="Proteomes" id="UP000469292">
    <property type="component" value="Unassembled WGS sequence"/>
</dbReference>
<name>A0A6I5MY66_9BIFI</name>
<dbReference type="AlphaFoldDB" id="A0A6I5MY66"/>
<keyword evidence="1" id="KW-0812">Transmembrane</keyword>
<reference evidence="2 3" key="1">
    <citation type="submission" date="2019-09" db="EMBL/GenBank/DDBJ databases">
        <title>Phylogenetic characterization of a novel taxon of the genus Bifidobacterium: Bifidobacterium choloepi sp. nov.</title>
        <authorList>
            <person name="Modesto M."/>
            <person name="Satti M."/>
        </authorList>
    </citation>
    <scope>NUCLEOTIDE SEQUENCE [LARGE SCALE GENOMIC DNA]</scope>
    <source>
        <strain evidence="2 3">BRDM6</strain>
    </source>
</reference>
<evidence type="ECO:0000313" key="3">
    <source>
        <dbReference type="Proteomes" id="UP000469292"/>
    </source>
</evidence>
<keyword evidence="1" id="KW-0472">Membrane</keyword>
<keyword evidence="1" id="KW-1133">Transmembrane helix</keyword>
<dbReference type="RefSeq" id="WP_163226803.1">
    <property type="nucleotide sequence ID" value="NZ_VYSG01000001.1"/>
</dbReference>
<gene>
    <name evidence="2" type="ORF">F6S87_00905</name>
</gene>
<comment type="caution">
    <text evidence="2">The sequence shown here is derived from an EMBL/GenBank/DDBJ whole genome shotgun (WGS) entry which is preliminary data.</text>
</comment>